<gene>
    <name evidence="2" type="ORF">NP493_403g05028</name>
</gene>
<dbReference type="Proteomes" id="UP001209878">
    <property type="component" value="Unassembled WGS sequence"/>
</dbReference>
<evidence type="ECO:0000256" key="1">
    <source>
        <dbReference type="SAM" id="SignalP"/>
    </source>
</evidence>
<reference evidence="2" key="1">
    <citation type="journal article" date="2023" name="Mol. Biol. Evol.">
        <title>Third-Generation Sequencing Reveals the Adaptive Role of the Epigenome in Three Deep-Sea Polychaetes.</title>
        <authorList>
            <person name="Perez M."/>
            <person name="Aroh O."/>
            <person name="Sun Y."/>
            <person name="Lan Y."/>
            <person name="Juniper S.K."/>
            <person name="Young C.R."/>
            <person name="Angers B."/>
            <person name="Qian P.Y."/>
        </authorList>
    </citation>
    <scope>NUCLEOTIDE SEQUENCE</scope>
    <source>
        <strain evidence="2">R07B-5</strain>
    </source>
</reference>
<dbReference type="EMBL" id="JAODUO010000402">
    <property type="protein sequence ID" value="KAK2181339.1"/>
    <property type="molecule type" value="Genomic_DNA"/>
</dbReference>
<accession>A0AAD9L0Z4</accession>
<sequence length="103" mass="11203">MKPEVTSMIVSLFVVTLVLHLVTSDVNADDSFFGDVAKRGSRFVRVPFSCNGYDATPRCLHGGRGPRKTWTRSGRMCVCLCPSGAWTGPECGTAVTDNDIYVN</sequence>
<name>A0AAD9L0Z4_RIDPI</name>
<proteinExistence type="predicted"/>
<evidence type="ECO:0000313" key="2">
    <source>
        <dbReference type="EMBL" id="KAK2181339.1"/>
    </source>
</evidence>
<evidence type="ECO:0000313" key="3">
    <source>
        <dbReference type="Proteomes" id="UP001209878"/>
    </source>
</evidence>
<keyword evidence="1" id="KW-0732">Signal</keyword>
<organism evidence="2 3">
    <name type="scientific">Ridgeia piscesae</name>
    <name type="common">Tubeworm</name>
    <dbReference type="NCBI Taxonomy" id="27915"/>
    <lineage>
        <taxon>Eukaryota</taxon>
        <taxon>Metazoa</taxon>
        <taxon>Spiralia</taxon>
        <taxon>Lophotrochozoa</taxon>
        <taxon>Annelida</taxon>
        <taxon>Polychaeta</taxon>
        <taxon>Sedentaria</taxon>
        <taxon>Canalipalpata</taxon>
        <taxon>Sabellida</taxon>
        <taxon>Siboglinidae</taxon>
        <taxon>Ridgeia</taxon>
    </lineage>
</organism>
<comment type="caution">
    <text evidence="2">The sequence shown here is derived from an EMBL/GenBank/DDBJ whole genome shotgun (WGS) entry which is preliminary data.</text>
</comment>
<dbReference type="AlphaFoldDB" id="A0AAD9L0Z4"/>
<keyword evidence="3" id="KW-1185">Reference proteome</keyword>
<protein>
    <recommendedName>
        <fullName evidence="4">EGF-like domain-containing protein</fullName>
    </recommendedName>
</protein>
<feature type="signal peptide" evidence="1">
    <location>
        <begin position="1"/>
        <end position="28"/>
    </location>
</feature>
<feature type="chain" id="PRO_5042040044" description="EGF-like domain-containing protein" evidence="1">
    <location>
        <begin position="29"/>
        <end position="103"/>
    </location>
</feature>
<evidence type="ECO:0008006" key="4">
    <source>
        <dbReference type="Google" id="ProtNLM"/>
    </source>
</evidence>